<evidence type="ECO:0000313" key="2">
    <source>
        <dbReference type="EMBL" id="RDH88416.1"/>
    </source>
</evidence>
<dbReference type="Proteomes" id="UP000254771">
    <property type="component" value="Unassembled WGS sequence"/>
</dbReference>
<accession>A0A370DU97</accession>
<proteinExistence type="predicted"/>
<comment type="caution">
    <text evidence="2">The sequence shown here is derived from an EMBL/GenBank/DDBJ whole genome shotgun (WGS) entry which is preliminary data.</text>
</comment>
<organism evidence="2 3">
    <name type="scientific">endosymbiont of Escarpia spicata</name>
    <dbReference type="NCBI Taxonomy" id="2200908"/>
    <lineage>
        <taxon>Bacteria</taxon>
        <taxon>Pseudomonadati</taxon>
        <taxon>Pseudomonadota</taxon>
        <taxon>Gammaproteobacteria</taxon>
        <taxon>sulfur-oxidizing symbionts</taxon>
    </lineage>
</organism>
<protein>
    <recommendedName>
        <fullName evidence="1">PilZ domain-containing protein</fullName>
    </recommendedName>
</protein>
<keyword evidence="3" id="KW-1185">Reference proteome</keyword>
<evidence type="ECO:0000313" key="3">
    <source>
        <dbReference type="Proteomes" id="UP000254771"/>
    </source>
</evidence>
<dbReference type="AlphaFoldDB" id="A0A370DU97"/>
<dbReference type="InterPro" id="IPR009875">
    <property type="entry name" value="PilZ_domain"/>
</dbReference>
<sequence>MAIEDQADDQADRREFFRIDDSIQLSYRVVDSVELSLRLEKLDNSVNGSFTVMTRLQALSQHLSASLHRIEQKDPDVADYLKALDKKVELLGQSFLADEVDLTEQPAKPVNLSAGGMSLYTTESLEIGAQLEIKMLLLPSFTGVLIYGEVVGSEAESDDADFPWNLRVNFSHIRDADRDALIRHILRRQAAVLRQKREDRERLEDE</sequence>
<name>A0A370DU97_9GAMM</name>
<dbReference type="GO" id="GO:0035438">
    <property type="term" value="F:cyclic-di-GMP binding"/>
    <property type="evidence" value="ECO:0007669"/>
    <property type="project" value="InterPro"/>
</dbReference>
<feature type="domain" description="PilZ" evidence="1">
    <location>
        <begin position="110"/>
        <end position="186"/>
    </location>
</feature>
<dbReference type="EMBL" id="QFXE01000001">
    <property type="protein sequence ID" value="RDH88416.1"/>
    <property type="molecule type" value="Genomic_DNA"/>
</dbReference>
<dbReference type="Pfam" id="PF07238">
    <property type="entry name" value="PilZ"/>
    <property type="match status" value="1"/>
</dbReference>
<evidence type="ECO:0000259" key="1">
    <source>
        <dbReference type="Pfam" id="PF07238"/>
    </source>
</evidence>
<reference evidence="2 3" key="1">
    <citation type="journal article" date="2018" name="ISME J.">
        <title>Endosymbiont genomes yield clues of tubeworm success.</title>
        <authorList>
            <person name="Li Y."/>
            <person name="Liles M.R."/>
            <person name="Halanych K.M."/>
        </authorList>
    </citation>
    <scope>NUCLEOTIDE SEQUENCE [LARGE SCALE GENOMIC DNA]</scope>
    <source>
        <strain evidence="2">A1462</strain>
    </source>
</reference>
<gene>
    <name evidence="2" type="ORF">DIZ78_00290</name>
</gene>